<protein>
    <recommendedName>
        <fullName evidence="4">Lipoprotein</fullName>
    </recommendedName>
</protein>
<evidence type="ECO:0000256" key="1">
    <source>
        <dbReference type="SAM" id="SignalP"/>
    </source>
</evidence>
<evidence type="ECO:0000313" key="3">
    <source>
        <dbReference type="Proteomes" id="UP000642284"/>
    </source>
</evidence>
<dbReference type="PROSITE" id="PS51257">
    <property type="entry name" value="PROKAR_LIPOPROTEIN"/>
    <property type="match status" value="1"/>
</dbReference>
<evidence type="ECO:0000313" key="2">
    <source>
        <dbReference type="EMBL" id="MBC9719143.1"/>
    </source>
</evidence>
<accession>A0ABR7SXR7</accession>
<organism evidence="2 3">
    <name type="scientific">Streptomyces polyasparticus</name>
    <dbReference type="NCBI Taxonomy" id="2767826"/>
    <lineage>
        <taxon>Bacteria</taxon>
        <taxon>Bacillati</taxon>
        <taxon>Actinomycetota</taxon>
        <taxon>Actinomycetes</taxon>
        <taxon>Kitasatosporales</taxon>
        <taxon>Streptomycetaceae</taxon>
        <taxon>Streptomyces</taxon>
    </lineage>
</organism>
<gene>
    <name evidence="2" type="ORF">H9Y04_42195</name>
</gene>
<evidence type="ECO:0008006" key="4">
    <source>
        <dbReference type="Google" id="ProtNLM"/>
    </source>
</evidence>
<dbReference type="Proteomes" id="UP000642284">
    <property type="component" value="Unassembled WGS sequence"/>
</dbReference>
<proteinExistence type="predicted"/>
<comment type="caution">
    <text evidence="2">The sequence shown here is derived from an EMBL/GenBank/DDBJ whole genome shotgun (WGS) entry which is preliminary data.</text>
</comment>
<feature type="chain" id="PRO_5047248968" description="Lipoprotein" evidence="1">
    <location>
        <begin position="25"/>
        <end position="232"/>
    </location>
</feature>
<keyword evidence="1" id="KW-0732">Signal</keyword>
<sequence length="232" mass="25635">MVRTRVAAAFLGAAVLSLSGCSSGAPQEKKDPANANPGPCKELLGTEGMAWFTNHTTESQRKMNSSSSVTEARTVFRDQVLAWKPADENDIPRFVNSELCHAGNPQARDKDLVIEYGASTFPFDFAFEESNDKREKRVMTEAGPDVKLLYWKDPLLDDPLYYVYIRCGVPGAPISQLNEVPLEGKMKDSLTRDKSQKGHFQHLLHSAKVMAEEFGCTNKPEIPTTVPASVKD</sequence>
<feature type="signal peptide" evidence="1">
    <location>
        <begin position="1"/>
        <end position="24"/>
    </location>
</feature>
<reference evidence="2 3" key="1">
    <citation type="submission" date="2020-08" db="EMBL/GenBank/DDBJ databases">
        <title>Genemic of Streptomyces polyaspartic.</title>
        <authorList>
            <person name="Liu W."/>
        </authorList>
    </citation>
    <scope>NUCLEOTIDE SEQUENCE [LARGE SCALE GENOMIC DNA]</scope>
    <source>
        <strain evidence="2 3">TRM66268-LWL</strain>
    </source>
</reference>
<dbReference type="EMBL" id="JACTVJ010000035">
    <property type="protein sequence ID" value="MBC9719143.1"/>
    <property type="molecule type" value="Genomic_DNA"/>
</dbReference>
<name>A0ABR7SXR7_9ACTN</name>
<keyword evidence="3" id="KW-1185">Reference proteome</keyword>
<dbReference type="RefSeq" id="WP_187819569.1">
    <property type="nucleotide sequence ID" value="NZ_JACTVJ010000035.1"/>
</dbReference>